<dbReference type="Gene3D" id="3.30.450.40">
    <property type="match status" value="1"/>
</dbReference>
<dbReference type="InterPro" id="IPR004358">
    <property type="entry name" value="Sig_transdc_His_kin-like_C"/>
</dbReference>
<dbReference type="InterPro" id="IPR052340">
    <property type="entry name" value="RNase_Y/CdgJ"/>
</dbReference>
<dbReference type="InterPro" id="IPR003594">
    <property type="entry name" value="HATPase_dom"/>
</dbReference>
<evidence type="ECO:0000259" key="5">
    <source>
        <dbReference type="PROSITE" id="PS51833"/>
    </source>
</evidence>
<dbReference type="EMBL" id="JAPTGG010000001">
    <property type="protein sequence ID" value="MCZ0863598.1"/>
    <property type="molecule type" value="Genomic_DNA"/>
</dbReference>
<feature type="domain" description="HDOD" evidence="5">
    <location>
        <begin position="10"/>
        <end position="205"/>
    </location>
</feature>
<dbReference type="SUPFAM" id="SSF55781">
    <property type="entry name" value="GAF domain-like"/>
    <property type="match status" value="1"/>
</dbReference>
<dbReference type="EC" id="2.7.13.3" evidence="2"/>
<dbReference type="InterPro" id="IPR029016">
    <property type="entry name" value="GAF-like_dom_sf"/>
</dbReference>
<organism evidence="6 7">
    <name type="scientific">Dasania phycosphaerae</name>
    <dbReference type="NCBI Taxonomy" id="2950436"/>
    <lineage>
        <taxon>Bacteria</taxon>
        <taxon>Pseudomonadati</taxon>
        <taxon>Pseudomonadota</taxon>
        <taxon>Gammaproteobacteria</taxon>
        <taxon>Cellvibrionales</taxon>
        <taxon>Spongiibacteraceae</taxon>
        <taxon>Dasania</taxon>
    </lineage>
</organism>
<evidence type="ECO:0000313" key="6">
    <source>
        <dbReference type="EMBL" id="MCZ0863598.1"/>
    </source>
</evidence>
<sequence>MSTHKAIDQLPSLPQVLIKILDAIHSESADFQQLADIIRQDPAVASKLIQVASSSYYGRSQNCSTIERALMLLGTDTVKTIVITTAIKHFFNHFSQQHSHFLKQFWRRSLVTANFAQALATLTRFSAPEEAYLCGLLTDVGQLILLTEFNEDYIQVVNLSPSDHRLLAEEQSHFHYNHCDVAADLIDSWNISTFMGDAVRYHHEDLAQIQDAQHLVKIIYLSSLLGNSQEINDNTLTACHDLFGLNEALTREIHSRILSDVEGIAGSLNIDLDDNPKNEQQAHQDLGQRLSELSEITQVNQTLWLAQSHEALEQTIGRALLLTFGIEHCLLLEYQPEQNRLTGLNTQDQAASLNITVAAGRSLSSDAMLTLAIQHSMASEQKLSVIDKQLIRLCQSQHILCLPLISGQQAIGVLVLGLSDKQLPALQPRFGQLLTLGRELAASMQKLNQAGGVDNSDTQQQQLQSNILEAIHEASNPLSIIRNYLELLRINLGSEHSANENLDLIKDEIDRVGQILLRLKDPGDNSDNDSITDINKVISDTAQIFINSSCASKHIELKLELDKDLKASKVNSAYLKQILTNLVKNACEALSSGQQITLRSDAHVNANGRSYLAIIVSDNGPGMSAAVKEQLFLPQQSTKGGKHSGLGLSIVKKLVDEMGGIISCRSRQSTTDTESSGTEFHLLLPK</sequence>
<dbReference type="PROSITE" id="PS50109">
    <property type="entry name" value="HIS_KIN"/>
    <property type="match status" value="1"/>
</dbReference>
<dbReference type="Pfam" id="PF02518">
    <property type="entry name" value="HATPase_c"/>
    <property type="match status" value="1"/>
</dbReference>
<dbReference type="Gene3D" id="1.10.3210.10">
    <property type="entry name" value="Hypothetical protein af1432"/>
    <property type="match status" value="1"/>
</dbReference>
<reference evidence="6 7" key="1">
    <citation type="submission" date="2022-12" db="EMBL/GenBank/DDBJ databases">
        <title>Dasania phycosphaerae sp. nov., isolated from particulate material of the south coast of Korea.</title>
        <authorList>
            <person name="Jiang Y."/>
        </authorList>
    </citation>
    <scope>NUCLEOTIDE SEQUENCE [LARGE SCALE GENOMIC DNA]</scope>
    <source>
        <strain evidence="6 7">GY-19</strain>
    </source>
</reference>
<dbReference type="PROSITE" id="PS51833">
    <property type="entry name" value="HDOD"/>
    <property type="match status" value="1"/>
</dbReference>
<evidence type="ECO:0000256" key="1">
    <source>
        <dbReference type="ARBA" id="ARBA00000085"/>
    </source>
</evidence>
<dbReference type="InterPro" id="IPR013976">
    <property type="entry name" value="HDOD"/>
</dbReference>
<dbReference type="CDD" id="cd00082">
    <property type="entry name" value="HisKA"/>
    <property type="match status" value="1"/>
</dbReference>
<accession>A0A9J6RG23</accession>
<dbReference type="GO" id="GO:0000155">
    <property type="term" value="F:phosphorelay sensor kinase activity"/>
    <property type="evidence" value="ECO:0007669"/>
    <property type="project" value="InterPro"/>
</dbReference>
<dbReference type="InterPro" id="IPR005467">
    <property type="entry name" value="His_kinase_dom"/>
</dbReference>
<evidence type="ECO:0000256" key="3">
    <source>
        <dbReference type="ARBA" id="ARBA00022553"/>
    </source>
</evidence>
<dbReference type="PRINTS" id="PR00344">
    <property type="entry name" value="BCTRLSENSOR"/>
</dbReference>
<dbReference type="SUPFAM" id="SSF109604">
    <property type="entry name" value="HD-domain/PDEase-like"/>
    <property type="match status" value="1"/>
</dbReference>
<dbReference type="Gene3D" id="1.10.287.130">
    <property type="match status" value="1"/>
</dbReference>
<dbReference type="AlphaFoldDB" id="A0A9J6RG23"/>
<evidence type="ECO:0000256" key="2">
    <source>
        <dbReference type="ARBA" id="ARBA00012438"/>
    </source>
</evidence>
<dbReference type="Gene3D" id="3.30.565.10">
    <property type="entry name" value="Histidine kinase-like ATPase, C-terminal domain"/>
    <property type="match status" value="1"/>
</dbReference>
<protein>
    <recommendedName>
        <fullName evidence="2">histidine kinase</fullName>
        <ecNumber evidence="2">2.7.13.3</ecNumber>
    </recommendedName>
</protein>
<evidence type="ECO:0000259" key="4">
    <source>
        <dbReference type="PROSITE" id="PS50109"/>
    </source>
</evidence>
<dbReference type="InterPro" id="IPR003661">
    <property type="entry name" value="HisK_dim/P_dom"/>
</dbReference>
<dbReference type="Pfam" id="PF08668">
    <property type="entry name" value="HDOD"/>
    <property type="match status" value="1"/>
</dbReference>
<dbReference type="SUPFAM" id="SSF55874">
    <property type="entry name" value="ATPase domain of HSP90 chaperone/DNA topoisomerase II/histidine kinase"/>
    <property type="match status" value="1"/>
</dbReference>
<dbReference type="InterPro" id="IPR036890">
    <property type="entry name" value="HATPase_C_sf"/>
</dbReference>
<gene>
    <name evidence="6" type="ORF">O0V09_00195</name>
</gene>
<dbReference type="Proteomes" id="UP001069090">
    <property type="component" value="Unassembled WGS sequence"/>
</dbReference>
<keyword evidence="3" id="KW-0597">Phosphoprotein</keyword>
<keyword evidence="7" id="KW-1185">Reference proteome</keyword>
<dbReference type="PANTHER" id="PTHR33525">
    <property type="match status" value="1"/>
</dbReference>
<dbReference type="SMART" id="SM00387">
    <property type="entry name" value="HATPase_c"/>
    <property type="match status" value="1"/>
</dbReference>
<proteinExistence type="predicted"/>
<comment type="catalytic activity">
    <reaction evidence="1">
        <text>ATP + protein L-histidine = ADP + protein N-phospho-L-histidine.</text>
        <dbReference type="EC" id="2.7.13.3"/>
    </reaction>
</comment>
<evidence type="ECO:0000313" key="7">
    <source>
        <dbReference type="Proteomes" id="UP001069090"/>
    </source>
</evidence>
<name>A0A9J6RG23_9GAMM</name>
<dbReference type="PANTHER" id="PTHR33525:SF4">
    <property type="entry name" value="CYCLIC DI-GMP PHOSPHODIESTERASE CDGJ"/>
    <property type="match status" value="1"/>
</dbReference>
<dbReference type="RefSeq" id="WP_258329746.1">
    <property type="nucleotide sequence ID" value="NZ_JAPTGG010000001.1"/>
</dbReference>
<comment type="caution">
    <text evidence="6">The sequence shown here is derived from an EMBL/GenBank/DDBJ whole genome shotgun (WGS) entry which is preliminary data.</text>
</comment>
<feature type="domain" description="Histidine kinase" evidence="4">
    <location>
        <begin position="469"/>
        <end position="686"/>
    </location>
</feature>